<dbReference type="KEGG" id="msk:MSUIS_01150"/>
<gene>
    <name evidence="1" type="ORF">MSUIS_01150</name>
</gene>
<evidence type="ECO:0000313" key="2">
    <source>
        <dbReference type="Proteomes" id="UP000008645"/>
    </source>
</evidence>
<dbReference type="RefSeq" id="WP_013608820.1">
    <property type="nucleotide sequence ID" value="NC_015153.1"/>
</dbReference>
<dbReference type="EMBL" id="FQ790233">
    <property type="protein sequence ID" value="CBZ40208.1"/>
    <property type="molecule type" value="Genomic_DNA"/>
</dbReference>
<sequence length="53" mass="6042">MKKTKGNFETLSKDLCVKKIQDNFGEINKKEKSKIWIKSKDPIGNSNSFGQPI</sequence>
<dbReference type="AlphaFoldDB" id="F0V2Y6"/>
<proteinExistence type="predicted"/>
<evidence type="ECO:0000313" key="1">
    <source>
        <dbReference type="EMBL" id="CBZ40208.1"/>
    </source>
</evidence>
<dbReference type="HOGENOM" id="CLU_3063703_0_0_14"/>
<name>F0V2Y6_MYCS3</name>
<protein>
    <submittedName>
        <fullName evidence="1">Uncharacterized protein</fullName>
    </submittedName>
</protein>
<organism evidence="1 2">
    <name type="scientific">Mycoplasma suis (strain KI_3806)</name>
    <dbReference type="NCBI Taxonomy" id="708248"/>
    <lineage>
        <taxon>Bacteria</taxon>
        <taxon>Bacillati</taxon>
        <taxon>Mycoplasmatota</taxon>
        <taxon>Mollicutes</taxon>
        <taxon>Mycoplasmataceae</taxon>
        <taxon>Mycoplasma</taxon>
    </lineage>
</organism>
<accession>F0V2Y6</accession>
<reference evidence="1 2" key="1">
    <citation type="journal article" date="2011" name="J. Bacteriol.">
        <title>Complete genome sequence of the hemotrophic Mycoplasma suis strain KI3806.</title>
        <authorList>
            <person name="Oehlerking J."/>
            <person name="Kube M."/>
            <person name="Felder K.M."/>
            <person name="Matter D."/>
            <person name="Wittenbrink M.M."/>
            <person name="Schwarzenbach S."/>
            <person name="Kramer M.M."/>
            <person name="Hoelzle K."/>
            <person name="Hoelzle L.E."/>
        </authorList>
    </citation>
    <scope>NUCLEOTIDE SEQUENCE [LARGE SCALE GENOMIC DNA]</scope>
    <source>
        <strain evidence="2">KI_3806</strain>
    </source>
</reference>
<dbReference type="Proteomes" id="UP000008645">
    <property type="component" value="Chromosome"/>
</dbReference>